<keyword evidence="2" id="KW-1185">Reference proteome</keyword>
<organism evidence="1 2">
    <name type="scientific">Geosporobacter ferrireducens</name>
    <dbReference type="NCBI Taxonomy" id="1424294"/>
    <lineage>
        <taxon>Bacteria</taxon>
        <taxon>Bacillati</taxon>
        <taxon>Bacillota</taxon>
        <taxon>Clostridia</taxon>
        <taxon>Peptostreptococcales</taxon>
        <taxon>Thermotaleaceae</taxon>
        <taxon>Geosporobacter</taxon>
    </lineage>
</organism>
<dbReference type="AlphaFoldDB" id="A0A1D8GGK8"/>
<dbReference type="RefSeq" id="WP_069976363.1">
    <property type="nucleotide sequence ID" value="NZ_VENK01000001.1"/>
</dbReference>
<dbReference type="STRING" id="1424294.Gferi_10915"/>
<accession>A0A1D8GGK8</accession>
<evidence type="ECO:0000313" key="1">
    <source>
        <dbReference type="EMBL" id="AOT70052.1"/>
    </source>
</evidence>
<protein>
    <submittedName>
        <fullName evidence="1">Uncharacterized protein</fullName>
    </submittedName>
</protein>
<dbReference type="Proteomes" id="UP000095743">
    <property type="component" value="Chromosome"/>
</dbReference>
<proteinExistence type="predicted"/>
<sequence>MNKRKFKVIVGNKTVGVIKKHQFLEAHVTNTRLMGVLGLRIKWMTEDEQLFAQFFHLDAEEYGLDDYVGVLAPTEEEIGFQTARMMGGLGGELVWITEREARYLLREFIKRNNTFKENLPDPLAEYDFALQEKVTLSSDEISLLWNKICEPLEMPMQLVNYFVMRAVGGDYEALNYLSACENENYRIVETPGTLLKNVTETIEDSEGTAYLTESIIDEKNQYKMILSEIRIGKTKDGLKVTRAEVRSTMNITAMEAAFGLTKPEYISIYYVEDSDACIQQLDTDKPHAMKHAYEGSYLFTEFNPTNDHVKSPIYYLNEDVYGIYYLTDEDQLLVAAYSEEKIKELEGYFTQEPFNKLIQLEERLRLNRPLLYEFVQSDYGDFFEFLADHEY</sequence>
<dbReference type="EMBL" id="CP017269">
    <property type="protein sequence ID" value="AOT70052.1"/>
    <property type="molecule type" value="Genomic_DNA"/>
</dbReference>
<name>A0A1D8GGK8_9FIRM</name>
<evidence type="ECO:0000313" key="2">
    <source>
        <dbReference type="Proteomes" id="UP000095743"/>
    </source>
</evidence>
<reference evidence="1 2" key="1">
    <citation type="submission" date="2016-09" db="EMBL/GenBank/DDBJ databases">
        <title>Genomic analysis reveals versatility of anaerobic energy metabolism of Geosporobacter ferrireducens IRF9 of phylum Firmicutes.</title>
        <authorList>
            <person name="Kim S.-J."/>
        </authorList>
    </citation>
    <scope>NUCLEOTIDE SEQUENCE [LARGE SCALE GENOMIC DNA]</scope>
    <source>
        <strain evidence="1 2">IRF9</strain>
    </source>
</reference>
<gene>
    <name evidence="1" type="ORF">Gferi_10915</name>
</gene>
<dbReference type="KEGG" id="gfe:Gferi_10915"/>